<evidence type="ECO:0000256" key="4">
    <source>
        <dbReference type="ARBA" id="ARBA00023163"/>
    </source>
</evidence>
<feature type="compositionally biased region" description="Polar residues" evidence="7">
    <location>
        <begin position="584"/>
        <end position="593"/>
    </location>
</feature>
<reference evidence="9" key="2">
    <citation type="submission" date="2025-08" db="UniProtKB">
        <authorList>
            <consortium name="Ensembl"/>
        </authorList>
    </citation>
    <scope>IDENTIFICATION</scope>
</reference>
<dbReference type="InterPro" id="IPR018186">
    <property type="entry name" value="TF_T-box_CS"/>
</dbReference>
<dbReference type="Ensembl" id="ENSSORT00005001481.1">
    <property type="protein sequence ID" value="ENSSORP00005001439.1"/>
    <property type="gene ID" value="ENSSORG00005000866.1"/>
</dbReference>
<dbReference type="GO" id="GO:0005634">
    <property type="term" value="C:nucleus"/>
    <property type="evidence" value="ECO:0007669"/>
    <property type="project" value="UniProtKB-SubCell"/>
</dbReference>
<dbReference type="GO" id="GO:0000785">
    <property type="term" value="C:chromatin"/>
    <property type="evidence" value="ECO:0007669"/>
    <property type="project" value="TreeGrafter"/>
</dbReference>
<evidence type="ECO:0000313" key="9">
    <source>
        <dbReference type="Ensembl" id="ENSSORP00005001439.1"/>
    </source>
</evidence>
<dbReference type="PROSITE" id="PS50252">
    <property type="entry name" value="TBOX_3"/>
    <property type="match status" value="1"/>
</dbReference>
<dbReference type="GO" id="GO:0000978">
    <property type="term" value="F:RNA polymerase II cis-regulatory region sequence-specific DNA binding"/>
    <property type="evidence" value="ECO:0007669"/>
    <property type="project" value="InterPro"/>
</dbReference>
<dbReference type="PRINTS" id="PR00938">
    <property type="entry name" value="BRACHYURY"/>
</dbReference>
<name>A0A672YAQ2_9TELE</name>
<accession>A0A672YAQ2</accession>
<evidence type="ECO:0000259" key="8">
    <source>
        <dbReference type="PROSITE" id="PS50252"/>
    </source>
</evidence>
<proteinExistence type="predicted"/>
<dbReference type="Proteomes" id="UP000472271">
    <property type="component" value="Chromosome 14"/>
</dbReference>
<feature type="compositionally biased region" description="Polar residues" evidence="7">
    <location>
        <begin position="324"/>
        <end position="338"/>
    </location>
</feature>
<dbReference type="InterPro" id="IPR048387">
    <property type="entry name" value="TBX2_3_RD"/>
</dbReference>
<feature type="region of interest" description="Disordered" evidence="7">
    <location>
        <begin position="584"/>
        <end position="618"/>
    </location>
</feature>
<sequence>MAYHPFQGPQPAFPVPTFFPPAQPSFIPALNFPDASPLTESPSDRAVCDTRMRAALRRDLQPVSARTVKGSQPQDGLEDDPKVTLESKNLWNAFHKMGTEMVITKSGRRMFPPFKVWVNGLHETAKYILLMDIVAVDDCRYKFYNSRWVAAGKADPEMPKRMYIHPDSPSKGEHWMSKPVAFHKLKLTNNVSDKHGFTILNSMHKYQPRFHIVKANDLLKLPYSTFRTYVFPETEFIAVTAYQNEQITQLKIDNNPFAKGFRDTGNGRREKRNKQSTISSLLMIGDQSKADQDCAESDDSCEIRSTSDKLSLELVSSRLMTIPTSQGYFPTDENNIGSDSDVDLEDEDNPDTGCSKSEHASNLSLQSDDMQNKSTACKSNANQDTTNNKTVLGTSDDKCFEVMDSSKKPLQGVKDQVSPMMMQMQSSSPLRPGYHNTLALSNTVNSPQFHMYGSHLLFHPGQLSGKTEAFSTTSTMHPFSSLPRVNHLDNGCLSSQNLISPSPVMFHLSQHTLPSQGISPFGGLFSYPHYMAAPVAIAPALPTSSATSALVRHRSFHSSRPWMRYSPYHIPSSVTSGQSLCRNRLSKGSQSDLSKSDSGEPSPVANQRTAASTTSTKGSYELENRCHLI</sequence>
<dbReference type="PRINTS" id="PR00937">
    <property type="entry name" value="TBOX"/>
</dbReference>
<dbReference type="InterPro" id="IPR008967">
    <property type="entry name" value="p53-like_TF_DNA-bd_sf"/>
</dbReference>
<evidence type="ECO:0000313" key="10">
    <source>
        <dbReference type="Proteomes" id="UP000472271"/>
    </source>
</evidence>
<dbReference type="PANTHER" id="PTHR11267:SF181">
    <property type="entry name" value="OPTOMOTOR-BLIND PROTEIN"/>
    <property type="match status" value="1"/>
</dbReference>
<evidence type="ECO:0000256" key="2">
    <source>
        <dbReference type="ARBA" id="ARBA00023015"/>
    </source>
</evidence>
<keyword evidence="10" id="KW-1185">Reference proteome</keyword>
<dbReference type="InterPro" id="IPR046360">
    <property type="entry name" value="T-box_DNA-bd"/>
</dbReference>
<dbReference type="PROSITE" id="PS01283">
    <property type="entry name" value="TBOX_1"/>
    <property type="match status" value="1"/>
</dbReference>
<dbReference type="PROSITE" id="PS01264">
    <property type="entry name" value="TBOX_2"/>
    <property type="match status" value="1"/>
</dbReference>
<evidence type="ECO:0000256" key="3">
    <source>
        <dbReference type="ARBA" id="ARBA00023125"/>
    </source>
</evidence>
<dbReference type="InterPro" id="IPR036960">
    <property type="entry name" value="T-box_sf"/>
</dbReference>
<keyword evidence="4" id="KW-0804">Transcription</keyword>
<keyword evidence="3 6" id="KW-0238">DNA-binding</keyword>
<evidence type="ECO:0000256" key="1">
    <source>
        <dbReference type="ARBA" id="ARBA00004123"/>
    </source>
</evidence>
<reference evidence="9" key="1">
    <citation type="submission" date="2019-06" db="EMBL/GenBank/DDBJ databases">
        <authorList>
            <consortium name="Wellcome Sanger Institute Data Sharing"/>
        </authorList>
    </citation>
    <scope>NUCLEOTIDE SEQUENCE [LARGE SCALE GENOMIC DNA]</scope>
</reference>
<dbReference type="FunFam" id="2.60.40.820:FF:000003">
    <property type="entry name" value="T-box transcription factor TBX3"/>
    <property type="match status" value="1"/>
</dbReference>
<feature type="compositionally biased region" description="Acidic residues" evidence="7">
    <location>
        <begin position="340"/>
        <end position="350"/>
    </location>
</feature>
<gene>
    <name evidence="9" type="primary">LOC115433410</name>
</gene>
<dbReference type="InParanoid" id="A0A672YAQ2"/>
<dbReference type="SUPFAM" id="SSF49417">
    <property type="entry name" value="p53-like transcription factors"/>
    <property type="match status" value="1"/>
</dbReference>
<protein>
    <recommendedName>
        <fullName evidence="8">T-box domain-containing protein</fullName>
    </recommendedName>
</protein>
<dbReference type="Pfam" id="PF00907">
    <property type="entry name" value="T-box"/>
    <property type="match status" value="1"/>
</dbReference>
<dbReference type="GO" id="GO:0001708">
    <property type="term" value="P:cell fate specification"/>
    <property type="evidence" value="ECO:0007669"/>
    <property type="project" value="TreeGrafter"/>
</dbReference>
<feature type="compositionally biased region" description="Polar residues" evidence="7">
    <location>
        <begin position="352"/>
        <end position="393"/>
    </location>
</feature>
<feature type="domain" description="T-box" evidence="8">
    <location>
        <begin position="85"/>
        <end position="263"/>
    </location>
</feature>
<evidence type="ECO:0000256" key="7">
    <source>
        <dbReference type="SAM" id="MobiDB-lite"/>
    </source>
</evidence>
<evidence type="ECO:0000256" key="6">
    <source>
        <dbReference type="PROSITE-ProRule" id="PRU00201"/>
    </source>
</evidence>
<dbReference type="PANTHER" id="PTHR11267">
    <property type="entry name" value="T-BOX PROTEIN-RELATED"/>
    <property type="match status" value="1"/>
</dbReference>
<comment type="caution">
    <text evidence="6">Lacks conserved residue(s) required for the propagation of feature annotation.</text>
</comment>
<dbReference type="GO" id="GO:0000981">
    <property type="term" value="F:DNA-binding transcription factor activity, RNA polymerase II-specific"/>
    <property type="evidence" value="ECO:0007669"/>
    <property type="project" value="TreeGrafter"/>
</dbReference>
<evidence type="ECO:0000256" key="5">
    <source>
        <dbReference type="ARBA" id="ARBA00023242"/>
    </source>
</evidence>
<keyword evidence="5 6" id="KW-0539">Nucleus</keyword>
<dbReference type="Gene3D" id="2.60.40.820">
    <property type="entry name" value="Transcription factor, T-box"/>
    <property type="match status" value="1"/>
</dbReference>
<comment type="subcellular location">
    <subcellularLocation>
        <location evidence="1 6">Nucleus</location>
    </subcellularLocation>
</comment>
<dbReference type="GO" id="GO:0045893">
    <property type="term" value="P:positive regulation of DNA-templated transcription"/>
    <property type="evidence" value="ECO:0007669"/>
    <property type="project" value="InterPro"/>
</dbReference>
<dbReference type="InterPro" id="IPR002070">
    <property type="entry name" value="TF_Brachyury"/>
</dbReference>
<keyword evidence="2" id="KW-0805">Transcription regulation</keyword>
<dbReference type="SMART" id="SM00425">
    <property type="entry name" value="TBOX"/>
    <property type="match status" value="1"/>
</dbReference>
<dbReference type="InterPro" id="IPR001699">
    <property type="entry name" value="TF_T-box"/>
</dbReference>
<feature type="region of interest" description="Disordered" evidence="7">
    <location>
        <begin position="324"/>
        <end position="393"/>
    </location>
</feature>
<reference evidence="9" key="3">
    <citation type="submission" date="2025-09" db="UniProtKB">
        <authorList>
            <consortium name="Ensembl"/>
        </authorList>
    </citation>
    <scope>IDENTIFICATION</scope>
</reference>
<dbReference type="AlphaFoldDB" id="A0A672YAQ2"/>
<organism evidence="9 10">
    <name type="scientific">Sphaeramia orbicularis</name>
    <name type="common">orbiculate cardinalfish</name>
    <dbReference type="NCBI Taxonomy" id="375764"/>
    <lineage>
        <taxon>Eukaryota</taxon>
        <taxon>Metazoa</taxon>
        <taxon>Chordata</taxon>
        <taxon>Craniata</taxon>
        <taxon>Vertebrata</taxon>
        <taxon>Euteleostomi</taxon>
        <taxon>Actinopterygii</taxon>
        <taxon>Neopterygii</taxon>
        <taxon>Teleostei</taxon>
        <taxon>Neoteleostei</taxon>
        <taxon>Acanthomorphata</taxon>
        <taxon>Gobiaria</taxon>
        <taxon>Kurtiformes</taxon>
        <taxon>Apogonoidei</taxon>
        <taxon>Apogonidae</taxon>
        <taxon>Apogoninae</taxon>
        <taxon>Sphaeramia</taxon>
    </lineage>
</organism>
<feature type="compositionally biased region" description="Polar residues" evidence="7">
    <location>
        <begin position="604"/>
        <end position="618"/>
    </location>
</feature>
<dbReference type="Pfam" id="PF20627">
    <property type="entry name" value="TBX2-3_RD"/>
    <property type="match status" value="1"/>
</dbReference>
<dbReference type="CDD" id="cd20188">
    <property type="entry name" value="T-box_TBX2_3-like"/>
    <property type="match status" value="1"/>
</dbReference>